<protein>
    <submittedName>
        <fullName evidence="8">RNA polymerase</fullName>
    </submittedName>
</protein>
<dbReference type="CDD" id="cd06171">
    <property type="entry name" value="Sigma70_r4"/>
    <property type="match status" value="1"/>
</dbReference>
<organism evidence="8 9">
    <name type="scientific">Streptomyces tsukubensis</name>
    <dbReference type="NCBI Taxonomy" id="83656"/>
    <lineage>
        <taxon>Bacteria</taxon>
        <taxon>Bacillati</taxon>
        <taxon>Actinomycetota</taxon>
        <taxon>Actinomycetes</taxon>
        <taxon>Kitasatosporales</taxon>
        <taxon>Streptomycetaceae</taxon>
        <taxon>Streptomyces</taxon>
    </lineage>
</organism>
<dbReference type="RefSeq" id="WP_077970091.1">
    <property type="nucleotide sequence ID" value="NZ_CP045178.1"/>
</dbReference>
<sequence>MTHSTHARLREGDPAALAEAFQEHADAVYRHALWSTGNWATAEDVVSLTYLEAWRSRERLRPEETGSLRPWLLGIATNVLRNTARSARRHQRALARMPRGDTVPDFADEVTGRLADAEQLAAAKAALKGLRRTEREVFTLCVWGELDYASAAEALGIPVGTVRSRLSRARAKLRDSVRHPAARREDDTQGASGRMRDSVRHPAARRDDDTQGASGRELPGDSGQIQRVDSIPARTTQENLA</sequence>
<feature type="compositionally biased region" description="Basic and acidic residues" evidence="5">
    <location>
        <begin position="173"/>
        <end position="187"/>
    </location>
</feature>
<dbReference type="GO" id="GO:0016987">
    <property type="term" value="F:sigma factor activity"/>
    <property type="evidence" value="ECO:0007669"/>
    <property type="project" value="UniProtKB-KW"/>
</dbReference>
<feature type="compositionally biased region" description="Basic and acidic residues" evidence="5">
    <location>
        <begin position="194"/>
        <end position="209"/>
    </location>
</feature>
<dbReference type="Pfam" id="PF04542">
    <property type="entry name" value="Sigma70_r2"/>
    <property type="match status" value="1"/>
</dbReference>
<dbReference type="AlphaFoldDB" id="A0A1V4A4P1"/>
<dbReference type="PANTHER" id="PTHR43133:SF25">
    <property type="entry name" value="RNA POLYMERASE SIGMA FACTOR RFAY-RELATED"/>
    <property type="match status" value="1"/>
</dbReference>
<dbReference type="InterPro" id="IPR013325">
    <property type="entry name" value="RNA_pol_sigma_r2"/>
</dbReference>
<evidence type="ECO:0000259" key="6">
    <source>
        <dbReference type="Pfam" id="PF04542"/>
    </source>
</evidence>
<reference evidence="8 9" key="1">
    <citation type="submission" date="2017-02" db="EMBL/GenBank/DDBJ databases">
        <title>Draft Genome Sequence of Streptomyces tsukubaensis F601, a Producer of the immunosuppressant tacrolimus FK506.</title>
        <authorList>
            <person name="Zong G."/>
            <person name="Zhong C."/>
            <person name="Fu J."/>
            <person name="Qin R."/>
            <person name="Cao G."/>
        </authorList>
    </citation>
    <scope>NUCLEOTIDE SEQUENCE [LARGE SCALE GENOMIC DNA]</scope>
    <source>
        <strain evidence="8 9">F601</strain>
    </source>
</reference>
<dbReference type="SUPFAM" id="SSF88659">
    <property type="entry name" value="Sigma3 and sigma4 domains of RNA polymerase sigma factors"/>
    <property type="match status" value="1"/>
</dbReference>
<name>A0A1V4A4P1_9ACTN</name>
<dbReference type="GO" id="GO:0003677">
    <property type="term" value="F:DNA binding"/>
    <property type="evidence" value="ECO:0007669"/>
    <property type="project" value="InterPro"/>
</dbReference>
<evidence type="ECO:0000256" key="3">
    <source>
        <dbReference type="ARBA" id="ARBA00023082"/>
    </source>
</evidence>
<dbReference type="Gene3D" id="1.10.10.10">
    <property type="entry name" value="Winged helix-like DNA-binding domain superfamily/Winged helix DNA-binding domain"/>
    <property type="match status" value="1"/>
</dbReference>
<evidence type="ECO:0000313" key="8">
    <source>
        <dbReference type="EMBL" id="OON75933.1"/>
    </source>
</evidence>
<keyword evidence="4" id="KW-0804">Transcription</keyword>
<dbReference type="Pfam" id="PF08281">
    <property type="entry name" value="Sigma70_r4_2"/>
    <property type="match status" value="1"/>
</dbReference>
<dbReference type="GO" id="GO:0006352">
    <property type="term" value="P:DNA-templated transcription initiation"/>
    <property type="evidence" value="ECO:0007669"/>
    <property type="project" value="InterPro"/>
</dbReference>
<dbReference type="OrthoDB" id="5518337at2"/>
<comment type="caution">
    <text evidence="8">The sequence shown here is derived from an EMBL/GenBank/DDBJ whole genome shotgun (WGS) entry which is preliminary data.</text>
</comment>
<evidence type="ECO:0000256" key="5">
    <source>
        <dbReference type="SAM" id="MobiDB-lite"/>
    </source>
</evidence>
<dbReference type="NCBIfam" id="TIGR02937">
    <property type="entry name" value="sigma70-ECF"/>
    <property type="match status" value="1"/>
</dbReference>
<dbReference type="EMBL" id="MVFC01000020">
    <property type="protein sequence ID" value="OON75933.1"/>
    <property type="molecule type" value="Genomic_DNA"/>
</dbReference>
<dbReference type="InterPro" id="IPR014284">
    <property type="entry name" value="RNA_pol_sigma-70_dom"/>
</dbReference>
<gene>
    <name evidence="8" type="ORF">B1H18_21565</name>
</gene>
<keyword evidence="9" id="KW-1185">Reference proteome</keyword>
<evidence type="ECO:0000313" key="9">
    <source>
        <dbReference type="Proteomes" id="UP000190539"/>
    </source>
</evidence>
<feature type="region of interest" description="Disordered" evidence="5">
    <location>
        <begin position="173"/>
        <end position="241"/>
    </location>
</feature>
<dbReference type="PANTHER" id="PTHR43133">
    <property type="entry name" value="RNA POLYMERASE ECF-TYPE SIGMA FACTO"/>
    <property type="match status" value="1"/>
</dbReference>
<keyword evidence="2" id="KW-0805">Transcription regulation</keyword>
<feature type="compositionally biased region" description="Polar residues" evidence="5">
    <location>
        <begin position="223"/>
        <end position="241"/>
    </location>
</feature>
<dbReference type="InterPro" id="IPR036388">
    <property type="entry name" value="WH-like_DNA-bd_sf"/>
</dbReference>
<evidence type="ECO:0000259" key="7">
    <source>
        <dbReference type="Pfam" id="PF08281"/>
    </source>
</evidence>
<dbReference type="InterPro" id="IPR007627">
    <property type="entry name" value="RNA_pol_sigma70_r2"/>
</dbReference>
<dbReference type="InterPro" id="IPR013324">
    <property type="entry name" value="RNA_pol_sigma_r3/r4-like"/>
</dbReference>
<feature type="domain" description="RNA polymerase sigma factor 70 region 4 type 2" evidence="7">
    <location>
        <begin position="124"/>
        <end position="173"/>
    </location>
</feature>
<accession>A0A1V4A4P1</accession>
<dbReference type="STRING" id="83656.B1H18_21565"/>
<evidence type="ECO:0000256" key="1">
    <source>
        <dbReference type="ARBA" id="ARBA00010641"/>
    </source>
</evidence>
<feature type="domain" description="RNA polymerase sigma-70 region 2" evidence="6">
    <location>
        <begin position="21"/>
        <end position="89"/>
    </location>
</feature>
<dbReference type="Proteomes" id="UP000190539">
    <property type="component" value="Unassembled WGS sequence"/>
</dbReference>
<comment type="similarity">
    <text evidence="1">Belongs to the sigma-70 factor family. ECF subfamily.</text>
</comment>
<dbReference type="Gene3D" id="1.10.1740.10">
    <property type="match status" value="1"/>
</dbReference>
<dbReference type="SUPFAM" id="SSF88946">
    <property type="entry name" value="Sigma2 domain of RNA polymerase sigma factors"/>
    <property type="match status" value="1"/>
</dbReference>
<evidence type="ECO:0000256" key="4">
    <source>
        <dbReference type="ARBA" id="ARBA00023163"/>
    </source>
</evidence>
<evidence type="ECO:0000256" key="2">
    <source>
        <dbReference type="ARBA" id="ARBA00023015"/>
    </source>
</evidence>
<dbReference type="InterPro" id="IPR013249">
    <property type="entry name" value="RNA_pol_sigma70_r4_t2"/>
</dbReference>
<dbReference type="InterPro" id="IPR039425">
    <property type="entry name" value="RNA_pol_sigma-70-like"/>
</dbReference>
<proteinExistence type="inferred from homology"/>
<keyword evidence="3" id="KW-0731">Sigma factor</keyword>